<dbReference type="PROSITE" id="PS50113">
    <property type="entry name" value="PAC"/>
    <property type="match status" value="1"/>
</dbReference>
<keyword evidence="6" id="KW-1185">Reference proteome</keyword>
<comment type="caution">
    <text evidence="5">The sequence shown here is derived from an EMBL/GenBank/DDBJ whole genome shotgun (WGS) entry which is preliminary data.</text>
</comment>
<accession>A0A2N3LIN3</accession>
<dbReference type="Gene3D" id="3.30.450.20">
    <property type="entry name" value="PAS domain"/>
    <property type="match status" value="3"/>
</dbReference>
<dbReference type="InterPro" id="IPR013656">
    <property type="entry name" value="PAS_4"/>
</dbReference>
<dbReference type="Pfam" id="PF13426">
    <property type="entry name" value="PAS_9"/>
    <property type="match status" value="1"/>
</dbReference>
<feature type="domain" description="EAL" evidence="3">
    <location>
        <begin position="8"/>
        <end position="261"/>
    </location>
</feature>
<protein>
    <submittedName>
        <fullName evidence="5">Uncharacterized protein</fullName>
    </submittedName>
</protein>
<dbReference type="CDD" id="cd01949">
    <property type="entry name" value="GGDEF"/>
    <property type="match status" value="1"/>
</dbReference>
<dbReference type="SUPFAM" id="SSF55073">
    <property type="entry name" value="Nucleotide cyclase"/>
    <property type="match status" value="1"/>
</dbReference>
<dbReference type="PROSITE" id="PS50112">
    <property type="entry name" value="PAS"/>
    <property type="match status" value="1"/>
</dbReference>
<evidence type="ECO:0000259" key="1">
    <source>
        <dbReference type="PROSITE" id="PS50112"/>
    </source>
</evidence>
<dbReference type="CDD" id="cd01948">
    <property type="entry name" value="EAL"/>
    <property type="match status" value="1"/>
</dbReference>
<dbReference type="CDD" id="cd00130">
    <property type="entry name" value="PAS"/>
    <property type="match status" value="2"/>
</dbReference>
<evidence type="ECO:0000313" key="6">
    <source>
        <dbReference type="Proteomes" id="UP000233440"/>
    </source>
</evidence>
<sequence length="825" mass="95590">MNNKASYKVELEKQLKTALQENEFKLFYQPKVDLGTGKIKGVEALIRWFHKEKGIIHPIDFIPIAEETDLILPIGEWVIRTACEQIKAWQEAGIPSMIMAVNLSARQLYQPNLVENIRKILMDTQIDPKHLEIELTESMMMDVDHVLPILQQLKQIGIKISLDDFGKGYSSLYFLKEFPIDKIKIDRSFVQKCTKDAKNATIVKTIIAMTHQLNIEVIAEGIETKEQLIFLQQNLCNRGQGFLFSKPLPPEELVEIFHEIEQVIKREGIEREISNQKWLENALKMDLLELRNTIRHQRGMIFKFIELNGKFIHTMCDGELLYRMNKSPEQVVGKEVYDFLPAADAKSKEQYYHRAWNGEEVIYEGNLNDIWYLASLRPIKNAGRIVEVIGSAVDVTDRKRIENVQVSILENEERYRLLLEHSSRAHIIHRDGNILFANPAAFKILKETELVGKSMFSYLIGDFKEKFKQHFVEVDSGKRTKRVALKMKRTDGEVIDILMGGVSTQFHSSPATFIVFGDVSERKRAERKLKENEEKYRLIAENMKDLVCKISREGYFIYASPSHVTVLGYPSEAYEGHRGREFVHKGDFPTLRENLDRIIHTKDGCVFEYRFKDIFGNWVWLEGNATPVYNENGEFDHFLVVSREITERKEYEERLTYLAYHDSLTGLPNRGFFYEKLEETIQDAMANHRKFAVVYLDMDNFKIINDTFGHDVGDKGLKQFSKRVKKGIREVDILARLAGDEFTILIPDIASEQEAVQIVKNIFVTLQDPWYLGEKTIHLEASIGIAFYPNDGESKFDLLRHADRALYQAKKAGKNNIQCYSSQKY</sequence>
<dbReference type="PANTHER" id="PTHR44757:SF2">
    <property type="entry name" value="BIOFILM ARCHITECTURE MAINTENANCE PROTEIN MBAA"/>
    <property type="match status" value="1"/>
</dbReference>
<reference evidence="5 6" key="1">
    <citation type="submission" date="2017-11" db="EMBL/GenBank/DDBJ databases">
        <title>Bacillus camelliae sp. nov., isolated from pu'er tea.</title>
        <authorList>
            <person name="Niu L."/>
        </authorList>
    </citation>
    <scope>NUCLEOTIDE SEQUENCE [LARGE SCALE GENOMIC DNA]</scope>
    <source>
        <strain evidence="5 6">7578-1</strain>
    </source>
</reference>
<proteinExistence type="predicted"/>
<dbReference type="InterPro" id="IPR001610">
    <property type="entry name" value="PAC"/>
</dbReference>
<dbReference type="RefSeq" id="WP_101354786.1">
    <property type="nucleotide sequence ID" value="NZ_PIQO01000010.1"/>
</dbReference>
<dbReference type="NCBIfam" id="TIGR00229">
    <property type="entry name" value="sensory_box"/>
    <property type="match status" value="3"/>
</dbReference>
<dbReference type="SMART" id="SM00091">
    <property type="entry name" value="PAS"/>
    <property type="match status" value="2"/>
</dbReference>
<evidence type="ECO:0000313" key="5">
    <source>
        <dbReference type="EMBL" id="PKR84447.1"/>
    </source>
</evidence>
<dbReference type="PROSITE" id="PS50887">
    <property type="entry name" value="GGDEF"/>
    <property type="match status" value="1"/>
</dbReference>
<dbReference type="EMBL" id="PIQO01000010">
    <property type="protein sequence ID" value="PKR84447.1"/>
    <property type="molecule type" value="Genomic_DNA"/>
</dbReference>
<dbReference type="InterPro" id="IPR052155">
    <property type="entry name" value="Biofilm_reg_signaling"/>
</dbReference>
<dbReference type="NCBIfam" id="TIGR00254">
    <property type="entry name" value="GGDEF"/>
    <property type="match status" value="1"/>
</dbReference>
<dbReference type="InterPro" id="IPR029787">
    <property type="entry name" value="Nucleotide_cyclase"/>
</dbReference>
<evidence type="ECO:0000259" key="3">
    <source>
        <dbReference type="PROSITE" id="PS50883"/>
    </source>
</evidence>
<gene>
    <name evidence="5" type="ORF">CWO92_13745</name>
</gene>
<dbReference type="Proteomes" id="UP000233440">
    <property type="component" value="Unassembled WGS sequence"/>
</dbReference>
<dbReference type="InterPro" id="IPR000160">
    <property type="entry name" value="GGDEF_dom"/>
</dbReference>
<dbReference type="InterPro" id="IPR043128">
    <property type="entry name" value="Rev_trsase/Diguanyl_cyclase"/>
</dbReference>
<dbReference type="InterPro" id="IPR000014">
    <property type="entry name" value="PAS"/>
</dbReference>
<dbReference type="PANTHER" id="PTHR44757">
    <property type="entry name" value="DIGUANYLATE CYCLASE DGCP"/>
    <property type="match status" value="1"/>
</dbReference>
<dbReference type="SUPFAM" id="SSF55785">
    <property type="entry name" value="PYP-like sensor domain (PAS domain)"/>
    <property type="match status" value="3"/>
</dbReference>
<feature type="domain" description="GGDEF" evidence="4">
    <location>
        <begin position="689"/>
        <end position="822"/>
    </location>
</feature>
<dbReference type="InterPro" id="IPR035965">
    <property type="entry name" value="PAS-like_dom_sf"/>
</dbReference>
<dbReference type="InterPro" id="IPR000700">
    <property type="entry name" value="PAS-assoc_C"/>
</dbReference>
<feature type="domain" description="PAS" evidence="1">
    <location>
        <begin position="532"/>
        <end position="602"/>
    </location>
</feature>
<dbReference type="InterPro" id="IPR035919">
    <property type="entry name" value="EAL_sf"/>
</dbReference>
<dbReference type="Pfam" id="PF08448">
    <property type="entry name" value="PAS_4"/>
    <property type="match status" value="2"/>
</dbReference>
<dbReference type="SMART" id="SM00267">
    <property type="entry name" value="GGDEF"/>
    <property type="match status" value="1"/>
</dbReference>
<dbReference type="SMART" id="SM00086">
    <property type="entry name" value="PAC"/>
    <property type="match status" value="2"/>
</dbReference>
<evidence type="ECO:0000259" key="2">
    <source>
        <dbReference type="PROSITE" id="PS50113"/>
    </source>
</evidence>
<dbReference type="AlphaFoldDB" id="A0A2N3LIN3"/>
<dbReference type="Gene3D" id="3.30.70.270">
    <property type="match status" value="1"/>
</dbReference>
<dbReference type="Pfam" id="PF00563">
    <property type="entry name" value="EAL"/>
    <property type="match status" value="1"/>
</dbReference>
<dbReference type="SMART" id="SM00052">
    <property type="entry name" value="EAL"/>
    <property type="match status" value="1"/>
</dbReference>
<dbReference type="FunFam" id="3.20.20.450:FF:000001">
    <property type="entry name" value="Cyclic di-GMP phosphodiesterase yahA"/>
    <property type="match status" value="1"/>
</dbReference>
<dbReference type="OrthoDB" id="9759607at2"/>
<feature type="domain" description="PAC" evidence="2">
    <location>
        <begin position="605"/>
        <end position="657"/>
    </location>
</feature>
<name>A0A2N3LIN3_9BACI</name>
<dbReference type="Pfam" id="PF00990">
    <property type="entry name" value="GGDEF"/>
    <property type="match status" value="1"/>
</dbReference>
<dbReference type="InterPro" id="IPR001633">
    <property type="entry name" value="EAL_dom"/>
</dbReference>
<organism evidence="5 6">
    <name type="scientific">Heyndrickxia camelliae</name>
    <dbReference type="NCBI Taxonomy" id="1707093"/>
    <lineage>
        <taxon>Bacteria</taxon>
        <taxon>Bacillati</taxon>
        <taxon>Bacillota</taxon>
        <taxon>Bacilli</taxon>
        <taxon>Bacillales</taxon>
        <taxon>Bacillaceae</taxon>
        <taxon>Heyndrickxia</taxon>
    </lineage>
</organism>
<dbReference type="SUPFAM" id="SSF141868">
    <property type="entry name" value="EAL domain-like"/>
    <property type="match status" value="1"/>
</dbReference>
<dbReference type="Gene3D" id="3.20.20.450">
    <property type="entry name" value="EAL domain"/>
    <property type="match status" value="1"/>
</dbReference>
<dbReference type="FunFam" id="3.30.70.270:FF:000001">
    <property type="entry name" value="Diguanylate cyclase domain protein"/>
    <property type="match status" value="1"/>
</dbReference>
<dbReference type="PROSITE" id="PS50883">
    <property type="entry name" value="EAL"/>
    <property type="match status" value="1"/>
</dbReference>
<evidence type="ECO:0000259" key="4">
    <source>
        <dbReference type="PROSITE" id="PS50887"/>
    </source>
</evidence>